<evidence type="ECO:0000313" key="1">
    <source>
        <dbReference type="EMBL" id="CAC5369075.1"/>
    </source>
</evidence>
<keyword evidence="2" id="KW-1185">Reference proteome</keyword>
<reference evidence="1 2" key="1">
    <citation type="submission" date="2020-06" db="EMBL/GenBank/DDBJ databases">
        <authorList>
            <person name="Li R."/>
            <person name="Bekaert M."/>
        </authorList>
    </citation>
    <scope>NUCLEOTIDE SEQUENCE [LARGE SCALE GENOMIC DNA]</scope>
    <source>
        <strain evidence="2">wild</strain>
    </source>
</reference>
<dbReference type="PANTHER" id="PTHR33198">
    <property type="entry name" value="ANK_REP_REGION DOMAIN-CONTAINING PROTEIN-RELATED"/>
    <property type="match status" value="1"/>
</dbReference>
<gene>
    <name evidence="1" type="ORF">MCOR_8400</name>
</gene>
<name>A0A6J8AMK3_MYTCO</name>
<dbReference type="AlphaFoldDB" id="A0A6J8AMK3"/>
<evidence type="ECO:0008006" key="3">
    <source>
        <dbReference type="Google" id="ProtNLM"/>
    </source>
</evidence>
<organism evidence="1 2">
    <name type="scientific">Mytilus coruscus</name>
    <name type="common">Sea mussel</name>
    <dbReference type="NCBI Taxonomy" id="42192"/>
    <lineage>
        <taxon>Eukaryota</taxon>
        <taxon>Metazoa</taxon>
        <taxon>Spiralia</taxon>
        <taxon>Lophotrochozoa</taxon>
        <taxon>Mollusca</taxon>
        <taxon>Bivalvia</taxon>
        <taxon>Autobranchia</taxon>
        <taxon>Pteriomorphia</taxon>
        <taxon>Mytilida</taxon>
        <taxon>Mytiloidea</taxon>
        <taxon>Mytilidae</taxon>
        <taxon>Mytilinae</taxon>
        <taxon>Mytilus</taxon>
    </lineage>
</organism>
<dbReference type="EMBL" id="CACVKT020001553">
    <property type="protein sequence ID" value="CAC5369075.1"/>
    <property type="molecule type" value="Genomic_DNA"/>
</dbReference>
<protein>
    <recommendedName>
        <fullName evidence="3">Retrotransposon gag domain-containing protein</fullName>
    </recommendedName>
</protein>
<dbReference type="PANTHER" id="PTHR33198:SF20">
    <property type="entry name" value="RETROTRANSPOSON GAG DOMAIN-CONTAINING PROTEIN"/>
    <property type="match status" value="1"/>
</dbReference>
<evidence type="ECO:0000313" key="2">
    <source>
        <dbReference type="Proteomes" id="UP000507470"/>
    </source>
</evidence>
<accession>A0A6J8AMK3</accession>
<dbReference type="OrthoDB" id="2286242at2759"/>
<dbReference type="Proteomes" id="UP000507470">
    <property type="component" value="Unassembled WGS sequence"/>
</dbReference>
<proteinExistence type="predicted"/>
<sequence length="221" mass="25715">MEAHLKQPPVMNFSSDGNMAERWKKWRQTMELYLDVAMTEAEEKDTCKALLYVIGQEGQDIFNTFNIQEGDKGKIEPLFTHFERYCIPRKNVTMERYKFNTRVQGKSESIDQFVTDLRNMTQNCAFGAITEELVRDGIVCCTNSERVKQRLLRDDELTLAKAILACRADKESKRQIKNIKRRGNSARIKKKTMLSKEERKIKKCSCGKCGIQHEKRNCPAY</sequence>